<keyword evidence="4" id="KW-1185">Reference proteome</keyword>
<gene>
    <name evidence="3" type="ORF">GCM10009801_47860</name>
</gene>
<dbReference type="EMBL" id="BAAAPE010000013">
    <property type="protein sequence ID" value="GAA2085867.1"/>
    <property type="molecule type" value="Genomic_DNA"/>
</dbReference>
<evidence type="ECO:0000313" key="4">
    <source>
        <dbReference type="Proteomes" id="UP001500016"/>
    </source>
</evidence>
<feature type="transmembrane region" description="Helical" evidence="2">
    <location>
        <begin position="36"/>
        <end position="57"/>
    </location>
</feature>
<sequence>MPDEGDSKTAGEPGERPGEEAARTRAPDHRSAVRRMLWGTVVAVAATAGLIAVTVPLSASGDDADGRGDARGTNTSASREGEPARAEAAPDQDEPGQGREPLTASEREKATKAALAGDTSLRATSEDVKGEEGPPQHLSTDLSDEGSGGRTAEVYFYDYKDDTAVHKTVDLATGKVTASEKSRNTQPPPSLTEARAAASLLVKDELGAGLRADYERARGEKLTRDTQLAVRGLTYRPHDDPAGPLASCGQERCVRLFTRVKGGPWIDTKNFVINLSDRSVHRIGTD</sequence>
<organism evidence="3 4">
    <name type="scientific">Streptomyces albiaxialis</name>
    <dbReference type="NCBI Taxonomy" id="329523"/>
    <lineage>
        <taxon>Bacteria</taxon>
        <taxon>Bacillati</taxon>
        <taxon>Actinomycetota</taxon>
        <taxon>Actinomycetes</taxon>
        <taxon>Kitasatosporales</taxon>
        <taxon>Streptomycetaceae</taxon>
        <taxon>Streptomyces</taxon>
    </lineage>
</organism>
<protein>
    <recommendedName>
        <fullName evidence="5">Tat pathway signal sequence domain protein</fullName>
    </recommendedName>
</protein>
<keyword evidence="2" id="KW-0812">Transmembrane</keyword>
<reference evidence="4" key="1">
    <citation type="journal article" date="2019" name="Int. J. Syst. Evol. Microbiol.">
        <title>The Global Catalogue of Microorganisms (GCM) 10K type strain sequencing project: providing services to taxonomists for standard genome sequencing and annotation.</title>
        <authorList>
            <consortium name="The Broad Institute Genomics Platform"/>
            <consortium name="The Broad Institute Genome Sequencing Center for Infectious Disease"/>
            <person name="Wu L."/>
            <person name="Ma J."/>
        </authorList>
    </citation>
    <scope>NUCLEOTIDE SEQUENCE [LARGE SCALE GENOMIC DNA]</scope>
    <source>
        <strain evidence="4">JCM 15478</strain>
    </source>
</reference>
<evidence type="ECO:0008006" key="5">
    <source>
        <dbReference type="Google" id="ProtNLM"/>
    </source>
</evidence>
<feature type="region of interest" description="Disordered" evidence="1">
    <location>
        <begin position="56"/>
        <end position="148"/>
    </location>
</feature>
<evidence type="ECO:0000313" key="3">
    <source>
        <dbReference type="EMBL" id="GAA2085867.1"/>
    </source>
</evidence>
<feature type="region of interest" description="Disordered" evidence="1">
    <location>
        <begin position="1"/>
        <end position="30"/>
    </location>
</feature>
<keyword evidence="2" id="KW-0472">Membrane</keyword>
<evidence type="ECO:0000256" key="2">
    <source>
        <dbReference type="SAM" id="Phobius"/>
    </source>
</evidence>
<comment type="caution">
    <text evidence="3">The sequence shown here is derived from an EMBL/GenBank/DDBJ whole genome shotgun (WGS) entry which is preliminary data.</text>
</comment>
<name>A0ABP5HSQ2_9ACTN</name>
<feature type="compositionally biased region" description="Basic and acidic residues" evidence="1">
    <location>
        <begin position="124"/>
        <end position="134"/>
    </location>
</feature>
<dbReference type="RefSeq" id="WP_344531330.1">
    <property type="nucleotide sequence ID" value="NZ_BAAAPE010000013.1"/>
</dbReference>
<dbReference type="Proteomes" id="UP001500016">
    <property type="component" value="Unassembled WGS sequence"/>
</dbReference>
<accession>A0ABP5HSQ2</accession>
<proteinExistence type="predicted"/>
<keyword evidence="2" id="KW-1133">Transmembrane helix</keyword>
<evidence type="ECO:0000256" key="1">
    <source>
        <dbReference type="SAM" id="MobiDB-lite"/>
    </source>
</evidence>